<protein>
    <submittedName>
        <fullName evidence="2">Alternate-type signal peptide domain-containing protein</fullName>
    </submittedName>
</protein>
<dbReference type="NCBIfam" id="TIGR04089">
    <property type="entry name" value="exp_by_SipW_III"/>
    <property type="match status" value="1"/>
</dbReference>
<keyword evidence="1" id="KW-1133">Transmembrane helix</keyword>
<keyword evidence="3" id="KW-1185">Reference proteome</keyword>
<organism evidence="2 3">
    <name type="scientific">Mycetocola zhujimingii</name>
    <dbReference type="NCBI Taxonomy" id="2079792"/>
    <lineage>
        <taxon>Bacteria</taxon>
        <taxon>Bacillati</taxon>
        <taxon>Actinomycetota</taxon>
        <taxon>Actinomycetes</taxon>
        <taxon>Micrococcales</taxon>
        <taxon>Microbacteriaceae</taxon>
        <taxon>Mycetocola</taxon>
    </lineage>
</organism>
<keyword evidence="1" id="KW-0812">Transmembrane</keyword>
<accession>A0A2U1TBK9</accession>
<gene>
    <name evidence="2" type="ORF">DF223_11085</name>
</gene>
<evidence type="ECO:0000313" key="3">
    <source>
        <dbReference type="Proteomes" id="UP000244962"/>
    </source>
</evidence>
<name>A0A2U1TBK9_9MICO</name>
<keyword evidence="1" id="KW-0472">Membrane</keyword>
<dbReference type="KEGG" id="myl:C3E77_12680"/>
<feature type="transmembrane region" description="Helical" evidence="1">
    <location>
        <begin position="20"/>
        <end position="44"/>
    </location>
</feature>
<proteinExistence type="predicted"/>
<dbReference type="InterPro" id="IPR023833">
    <property type="entry name" value="Signal_pept_SipW-depend-type"/>
</dbReference>
<dbReference type="AlphaFoldDB" id="A0A2U1TBK9"/>
<dbReference type="EMBL" id="QEFB01000013">
    <property type="protein sequence ID" value="PWC06163.1"/>
    <property type="molecule type" value="Genomic_DNA"/>
</dbReference>
<dbReference type="Proteomes" id="UP000244962">
    <property type="component" value="Unassembled WGS sequence"/>
</dbReference>
<dbReference type="InterPro" id="IPR024006">
    <property type="entry name" value="Alt_signal_exp_actinobact"/>
</dbReference>
<reference evidence="3" key="1">
    <citation type="submission" date="2018-04" db="EMBL/GenBank/DDBJ databases">
        <authorList>
            <person name="Liu S."/>
            <person name="Wang Z."/>
            <person name="Li J."/>
        </authorList>
    </citation>
    <scope>NUCLEOTIDE SEQUENCE [LARGE SCALE GENOMIC DNA]</scope>
    <source>
        <strain evidence="3">622</strain>
    </source>
</reference>
<evidence type="ECO:0000256" key="1">
    <source>
        <dbReference type="SAM" id="Phobius"/>
    </source>
</evidence>
<evidence type="ECO:0000313" key="2">
    <source>
        <dbReference type="EMBL" id="PWC06163.1"/>
    </source>
</evidence>
<dbReference type="OrthoDB" id="5116488at2"/>
<sequence length="210" mass="21300">MQDHPRRRKEPTVKKSIRTLVGASVAATLGAVLLLGGTGTMARWSDTAVTSTEQIQSGNLDLGTVGLSDFSATTITQCTPVCSAPTAYTGGAIVPGDTLSLTVNVPVTLVGSNMKAQFSVQPSKAAPANPTAADIALRDAVSISVTSIKGVQQTTAPAVTLTPSTMGTAKTVPVVVEVKFPWGTPGQYNGAMGGRVSLAAAYTLTQIAAG</sequence>
<dbReference type="NCBIfam" id="TIGR04088">
    <property type="entry name" value="cognate_SipW"/>
    <property type="match status" value="1"/>
</dbReference>
<comment type="caution">
    <text evidence="2">The sequence shown here is derived from an EMBL/GenBank/DDBJ whole genome shotgun (WGS) entry which is preliminary data.</text>
</comment>